<proteinExistence type="predicted"/>
<reference evidence="1" key="1">
    <citation type="submission" date="2014-09" db="EMBL/GenBank/DDBJ databases">
        <authorList>
            <person name="Magalhaes I.L.F."/>
            <person name="Oliveira U."/>
            <person name="Santos F.R."/>
            <person name="Vidigal T.H.D.A."/>
            <person name="Brescovit A.D."/>
            <person name="Santos A.J."/>
        </authorList>
    </citation>
    <scope>NUCLEOTIDE SEQUENCE</scope>
    <source>
        <tissue evidence="1">Shoot tissue taken approximately 20 cm above the soil surface</tissue>
    </source>
</reference>
<sequence>MYLGKPLALRISELLIKGGNQASKLYVVALSKKQKNVLIEC</sequence>
<evidence type="ECO:0000313" key="1">
    <source>
        <dbReference type="EMBL" id="JAD34536.1"/>
    </source>
</evidence>
<dbReference type="AlphaFoldDB" id="A0A0A8Z6V5"/>
<name>A0A0A8Z6V5_ARUDO</name>
<organism evidence="1">
    <name type="scientific">Arundo donax</name>
    <name type="common">Giant reed</name>
    <name type="synonym">Donax arundinaceus</name>
    <dbReference type="NCBI Taxonomy" id="35708"/>
    <lineage>
        <taxon>Eukaryota</taxon>
        <taxon>Viridiplantae</taxon>
        <taxon>Streptophyta</taxon>
        <taxon>Embryophyta</taxon>
        <taxon>Tracheophyta</taxon>
        <taxon>Spermatophyta</taxon>
        <taxon>Magnoliopsida</taxon>
        <taxon>Liliopsida</taxon>
        <taxon>Poales</taxon>
        <taxon>Poaceae</taxon>
        <taxon>PACMAD clade</taxon>
        <taxon>Arundinoideae</taxon>
        <taxon>Arundineae</taxon>
        <taxon>Arundo</taxon>
    </lineage>
</organism>
<reference evidence="1" key="2">
    <citation type="journal article" date="2015" name="Data Brief">
        <title>Shoot transcriptome of the giant reed, Arundo donax.</title>
        <authorList>
            <person name="Barrero R.A."/>
            <person name="Guerrero F.D."/>
            <person name="Moolhuijzen P."/>
            <person name="Goolsby J.A."/>
            <person name="Tidwell J."/>
            <person name="Bellgard S.E."/>
            <person name="Bellgard M.I."/>
        </authorList>
    </citation>
    <scope>NUCLEOTIDE SEQUENCE</scope>
    <source>
        <tissue evidence="1">Shoot tissue taken approximately 20 cm above the soil surface</tissue>
    </source>
</reference>
<protein>
    <submittedName>
        <fullName evidence="1">Uncharacterized protein</fullName>
    </submittedName>
</protein>
<accession>A0A0A8Z6V5</accession>
<dbReference type="EMBL" id="GBRH01263359">
    <property type="protein sequence ID" value="JAD34536.1"/>
    <property type="molecule type" value="Transcribed_RNA"/>
</dbReference>